<organism evidence="6 7">
    <name type="scientific">Marinobacter confluentis</name>
    <dbReference type="NCBI Taxonomy" id="1697557"/>
    <lineage>
        <taxon>Bacteria</taxon>
        <taxon>Pseudomonadati</taxon>
        <taxon>Pseudomonadota</taxon>
        <taxon>Gammaproteobacteria</taxon>
        <taxon>Pseudomonadales</taxon>
        <taxon>Marinobacteraceae</taxon>
        <taxon>Marinobacter</taxon>
    </lineage>
</organism>
<dbReference type="Gene3D" id="1.10.287.470">
    <property type="entry name" value="Helix hairpin bin"/>
    <property type="match status" value="1"/>
</dbReference>
<evidence type="ECO:0000313" key="7">
    <source>
        <dbReference type="Proteomes" id="UP000298325"/>
    </source>
</evidence>
<dbReference type="AlphaFoldDB" id="A0A4Z1BX47"/>
<dbReference type="OrthoDB" id="9781888at2"/>
<sequence length="405" mass="44745">MSQPINENAARPERGRAGPLKTLFVSLMIVLVGAALIWLIFKTEPTATRKDAARETAMLVDVRTISRGDFTPTVEAMGQVMPAREVTLGSRVSGEVVSQAEVFSPGRQVDKDEELLRIDPADYEAALLQRRSELMQAQADLEIEQGQQTVARQEFELLGESIEAVNDALILRKPQLNQAKARVAIAEAAVKQAELNLARTRIRAPFPAQVLSREVTLGSQVSSGQSLGRLVGTDEYWVEATVPLSKLRWLSFDANPDAATAPVRLRHDTVWPSGQNREGRLTQLVGELDDNARMARVLITVEDPLALDQAAGQPPLILGSFVRAEIDGQTLEDVVRIERGLVRRNNTVWVMEDRKLAIRDLDIVFQDQEYAYIRNGLEDGDQLITNELASVVGGARLRLEGDNNE</sequence>
<reference evidence="6 7" key="1">
    <citation type="submission" date="2019-04" db="EMBL/GenBank/DDBJ databases">
        <authorList>
            <person name="Park S."/>
            <person name="Yoon J.-H."/>
        </authorList>
    </citation>
    <scope>NUCLEOTIDE SEQUENCE [LARGE SCALE GENOMIC DNA]</scope>
    <source>
        <strain evidence="6 7">HJM-18</strain>
    </source>
</reference>
<feature type="domain" description="Multidrug resistance protein MdtA-like barrel-sandwich hybrid" evidence="5">
    <location>
        <begin position="84"/>
        <end position="230"/>
    </location>
</feature>
<evidence type="ECO:0000259" key="5">
    <source>
        <dbReference type="Pfam" id="PF25917"/>
    </source>
</evidence>
<feature type="coiled-coil region" evidence="3">
    <location>
        <begin position="176"/>
        <end position="203"/>
    </location>
</feature>
<dbReference type="InterPro" id="IPR058625">
    <property type="entry name" value="MdtA-like_BSH"/>
</dbReference>
<protein>
    <submittedName>
        <fullName evidence="6">Efflux RND transporter periplasmic adaptor subunit</fullName>
    </submittedName>
</protein>
<evidence type="ECO:0000256" key="3">
    <source>
        <dbReference type="SAM" id="Coils"/>
    </source>
</evidence>
<dbReference type="GO" id="GO:0015562">
    <property type="term" value="F:efflux transmembrane transporter activity"/>
    <property type="evidence" value="ECO:0007669"/>
    <property type="project" value="TreeGrafter"/>
</dbReference>
<dbReference type="PANTHER" id="PTHR30469:SF12">
    <property type="entry name" value="MULTIDRUG RESISTANCE PROTEIN MDTA"/>
    <property type="match status" value="1"/>
</dbReference>
<gene>
    <name evidence="6" type="ORF">E5Q11_11030</name>
</gene>
<dbReference type="InterPro" id="IPR006143">
    <property type="entry name" value="RND_pump_MFP"/>
</dbReference>
<dbReference type="Pfam" id="PF25917">
    <property type="entry name" value="BSH_RND"/>
    <property type="match status" value="1"/>
</dbReference>
<feature type="transmembrane region" description="Helical" evidence="4">
    <location>
        <begin position="20"/>
        <end position="41"/>
    </location>
</feature>
<proteinExistence type="inferred from homology"/>
<evidence type="ECO:0000256" key="4">
    <source>
        <dbReference type="SAM" id="Phobius"/>
    </source>
</evidence>
<keyword evidence="4" id="KW-0812">Transmembrane</keyword>
<comment type="similarity">
    <text evidence="1">Belongs to the membrane fusion protein (MFP) (TC 8.A.1) family.</text>
</comment>
<evidence type="ECO:0000313" key="6">
    <source>
        <dbReference type="EMBL" id="TGN39180.1"/>
    </source>
</evidence>
<keyword evidence="4" id="KW-1133">Transmembrane helix</keyword>
<dbReference type="EMBL" id="SRPF01000003">
    <property type="protein sequence ID" value="TGN39180.1"/>
    <property type="molecule type" value="Genomic_DNA"/>
</dbReference>
<dbReference type="NCBIfam" id="TIGR01730">
    <property type="entry name" value="RND_mfp"/>
    <property type="match status" value="1"/>
</dbReference>
<name>A0A4Z1BX47_9GAMM</name>
<keyword evidence="7" id="KW-1185">Reference proteome</keyword>
<evidence type="ECO:0000256" key="2">
    <source>
        <dbReference type="ARBA" id="ARBA00023054"/>
    </source>
</evidence>
<dbReference type="Gene3D" id="2.40.30.170">
    <property type="match status" value="1"/>
</dbReference>
<comment type="caution">
    <text evidence="6">The sequence shown here is derived from an EMBL/GenBank/DDBJ whole genome shotgun (WGS) entry which is preliminary data.</text>
</comment>
<dbReference type="GO" id="GO:1990281">
    <property type="term" value="C:efflux pump complex"/>
    <property type="evidence" value="ECO:0007669"/>
    <property type="project" value="TreeGrafter"/>
</dbReference>
<keyword evidence="4" id="KW-0472">Membrane</keyword>
<dbReference type="RefSeq" id="WP_135803489.1">
    <property type="nucleotide sequence ID" value="NZ_SRPF01000003.1"/>
</dbReference>
<dbReference type="PANTHER" id="PTHR30469">
    <property type="entry name" value="MULTIDRUG RESISTANCE PROTEIN MDTA"/>
    <property type="match status" value="1"/>
</dbReference>
<dbReference type="Proteomes" id="UP000298325">
    <property type="component" value="Unassembled WGS sequence"/>
</dbReference>
<dbReference type="SUPFAM" id="SSF111369">
    <property type="entry name" value="HlyD-like secretion proteins"/>
    <property type="match status" value="1"/>
</dbReference>
<evidence type="ECO:0000256" key="1">
    <source>
        <dbReference type="ARBA" id="ARBA00009477"/>
    </source>
</evidence>
<keyword evidence="2 3" id="KW-0175">Coiled coil</keyword>
<accession>A0A4Z1BX47</accession>
<dbReference type="Gene3D" id="2.40.50.100">
    <property type="match status" value="1"/>
</dbReference>
<dbReference type="Gene3D" id="2.40.420.20">
    <property type="match status" value="1"/>
</dbReference>